<comment type="caution">
    <text evidence="1">The sequence shown here is derived from an EMBL/GenBank/DDBJ whole genome shotgun (WGS) entry which is preliminary data.</text>
</comment>
<keyword evidence="2" id="KW-1185">Reference proteome</keyword>
<dbReference type="EMBL" id="JANHOG010000303">
    <property type="protein sequence ID" value="KAJ3555733.1"/>
    <property type="molecule type" value="Genomic_DNA"/>
</dbReference>
<proteinExistence type="predicted"/>
<gene>
    <name evidence="1" type="ORF">NM688_g2410</name>
</gene>
<reference evidence="1" key="1">
    <citation type="submission" date="2022-07" db="EMBL/GenBank/DDBJ databases">
        <title>Genome Sequence of Phlebia brevispora.</title>
        <authorList>
            <person name="Buettner E."/>
        </authorList>
    </citation>
    <scope>NUCLEOTIDE SEQUENCE</scope>
    <source>
        <strain evidence="1">MPL23</strain>
    </source>
</reference>
<name>A0ACC1T918_9APHY</name>
<dbReference type="Proteomes" id="UP001148662">
    <property type="component" value="Unassembled WGS sequence"/>
</dbReference>
<sequence>MVLGLYWCASAYSTRMPVAPLDENGTVLYYEDSGAPDASTDYLTIVLVHGMIFHGAIFRPLLPLAQKNRLRFIFVNMRDYPGSSGFSEEELEALGSADPDIQAGATRNLGQDIAICLEFLVRTLEIPAITETQGRRNGGIALVGWSMGNMSTLAMLGKAQDLPEETIQFLQAYLRTVVLYDPTVTLLGIDAPKDVYYPLRDANLSLEERKTLFSTWVSFYFTPVEDLDAVTEEQLARRQALHEGRGDVETSVTPTVMRMSKEQHESVADLGVLQRSYNSIRLLTKKTYGDNFRRSLFDAGGVWPDVDVLFIWCDSSMSDCIWAAKDVADQVRASAGNPAARRVQMVKLAGNHFVHWDAPESFVRVLAENL</sequence>
<accession>A0ACC1T918</accession>
<evidence type="ECO:0000313" key="2">
    <source>
        <dbReference type="Proteomes" id="UP001148662"/>
    </source>
</evidence>
<evidence type="ECO:0000313" key="1">
    <source>
        <dbReference type="EMBL" id="KAJ3555733.1"/>
    </source>
</evidence>
<organism evidence="1 2">
    <name type="scientific">Phlebia brevispora</name>
    <dbReference type="NCBI Taxonomy" id="194682"/>
    <lineage>
        <taxon>Eukaryota</taxon>
        <taxon>Fungi</taxon>
        <taxon>Dikarya</taxon>
        <taxon>Basidiomycota</taxon>
        <taxon>Agaricomycotina</taxon>
        <taxon>Agaricomycetes</taxon>
        <taxon>Polyporales</taxon>
        <taxon>Meruliaceae</taxon>
        <taxon>Phlebia</taxon>
    </lineage>
</organism>
<protein>
    <submittedName>
        <fullName evidence="1">Uncharacterized protein</fullName>
    </submittedName>
</protein>